<evidence type="ECO:0000256" key="1">
    <source>
        <dbReference type="ARBA" id="ARBA00023002"/>
    </source>
</evidence>
<dbReference type="Pfam" id="PF02668">
    <property type="entry name" value="TauD"/>
    <property type="match status" value="1"/>
</dbReference>
<name>A0AA38S1B0_9PEZI</name>
<dbReference type="InterPro" id="IPR050411">
    <property type="entry name" value="AlphaKG_dependent_hydroxylases"/>
</dbReference>
<protein>
    <submittedName>
        <fullName evidence="3">Clavaminate synthase-like protein</fullName>
    </submittedName>
</protein>
<evidence type="ECO:0000313" key="4">
    <source>
        <dbReference type="Proteomes" id="UP001174691"/>
    </source>
</evidence>
<evidence type="ECO:0000313" key="3">
    <source>
        <dbReference type="EMBL" id="KAJ9164772.1"/>
    </source>
</evidence>
<feature type="domain" description="TauD/TfdA-like" evidence="2">
    <location>
        <begin position="85"/>
        <end position="338"/>
    </location>
</feature>
<dbReference type="SUPFAM" id="SSF51197">
    <property type="entry name" value="Clavaminate synthase-like"/>
    <property type="match status" value="1"/>
</dbReference>
<dbReference type="InterPro" id="IPR042098">
    <property type="entry name" value="TauD-like_sf"/>
</dbReference>
<proteinExistence type="predicted"/>
<dbReference type="GO" id="GO:0016491">
    <property type="term" value="F:oxidoreductase activity"/>
    <property type="evidence" value="ECO:0007669"/>
    <property type="project" value="UniProtKB-KW"/>
</dbReference>
<organism evidence="3 4">
    <name type="scientific">Coniochaeta hoffmannii</name>
    <dbReference type="NCBI Taxonomy" id="91930"/>
    <lineage>
        <taxon>Eukaryota</taxon>
        <taxon>Fungi</taxon>
        <taxon>Dikarya</taxon>
        <taxon>Ascomycota</taxon>
        <taxon>Pezizomycotina</taxon>
        <taxon>Sordariomycetes</taxon>
        <taxon>Sordariomycetidae</taxon>
        <taxon>Coniochaetales</taxon>
        <taxon>Coniochaetaceae</taxon>
        <taxon>Coniochaeta</taxon>
    </lineage>
</organism>
<gene>
    <name evidence="3" type="ORF">NKR19_g1077</name>
</gene>
<dbReference type="Gene3D" id="3.60.130.10">
    <property type="entry name" value="Clavaminate synthase-like"/>
    <property type="match status" value="1"/>
</dbReference>
<accession>A0AA38S1B0</accession>
<comment type="caution">
    <text evidence="3">The sequence shown here is derived from an EMBL/GenBank/DDBJ whole genome shotgun (WGS) entry which is preliminary data.</text>
</comment>
<dbReference type="EMBL" id="JANBVN010000009">
    <property type="protein sequence ID" value="KAJ9164772.1"/>
    <property type="molecule type" value="Genomic_DNA"/>
</dbReference>
<evidence type="ECO:0000259" key="2">
    <source>
        <dbReference type="Pfam" id="PF02668"/>
    </source>
</evidence>
<keyword evidence="1" id="KW-0560">Oxidoreductase</keyword>
<dbReference type="Proteomes" id="UP001174691">
    <property type="component" value="Unassembled WGS sequence"/>
</dbReference>
<sequence length="387" mass="43397">MAIAGPSPVVTERPLRSLPLKITADLHSAKVREWPEVMRGDLAWDGASLPSEEEATLTLTESEIDEVKAAVEHFNGLGLYGSEVTANSFPLPTLGLKLLKTALDIHRGKGFAIIRGLDPKDFSTEDNLIIFLGISSYIGSKRGRQDEDGNMLMHIRDAKRSKAPQKDRPIRYSSRASTFHTDTFCDILALQTRQCAAKGGRNILASSWTVYNKLAATRPDLVQLLAEPIWPFDSRGRFFESSTRPLLYYHGQKVIFNFAREPLLGLDGVRRAQGLATLSAKQREALDLIEEIATENQLTVSAQPGDMFFINNHGILHSREAFEDTLVNGPSRYLVRMWLKNPLLAWKLPRALQEGNSRIYDDNELGELWNIVDVPKVQFRLSERLTS</sequence>
<dbReference type="PANTHER" id="PTHR10696">
    <property type="entry name" value="GAMMA-BUTYROBETAINE HYDROXYLASE-RELATED"/>
    <property type="match status" value="1"/>
</dbReference>
<dbReference type="InterPro" id="IPR003819">
    <property type="entry name" value="TauD/TfdA-like"/>
</dbReference>
<keyword evidence="4" id="KW-1185">Reference proteome</keyword>
<dbReference type="AlphaFoldDB" id="A0AA38S1B0"/>
<reference evidence="3" key="1">
    <citation type="submission" date="2022-07" db="EMBL/GenBank/DDBJ databases">
        <title>Fungi with potential for degradation of polypropylene.</title>
        <authorList>
            <person name="Gostincar C."/>
        </authorList>
    </citation>
    <scope>NUCLEOTIDE SEQUENCE</scope>
    <source>
        <strain evidence="3">EXF-13287</strain>
    </source>
</reference>
<dbReference type="PANTHER" id="PTHR10696:SF54">
    <property type="entry name" value="FAMILY OXIDOREDUCTASE, PUTATIVE (AFU_ORTHOLOGUE AFUA_4G13850)-RELATED"/>
    <property type="match status" value="1"/>
</dbReference>